<dbReference type="SUPFAM" id="SSF52833">
    <property type="entry name" value="Thioredoxin-like"/>
    <property type="match status" value="1"/>
</dbReference>
<dbReference type="Gene3D" id="3.40.30.10">
    <property type="entry name" value="Glutaredoxin"/>
    <property type="match status" value="1"/>
</dbReference>
<gene>
    <name evidence="3" type="ORF">EU557_18095</name>
</gene>
<protein>
    <submittedName>
        <fullName evidence="3">SCO family protein</fullName>
    </submittedName>
</protein>
<dbReference type="CDD" id="cd02968">
    <property type="entry name" value="SCO"/>
    <property type="match status" value="1"/>
</dbReference>
<keyword evidence="2" id="KW-0186">Copper</keyword>
<dbReference type="Pfam" id="PF02630">
    <property type="entry name" value="SCO1-SenC"/>
    <property type="match status" value="1"/>
</dbReference>
<comment type="caution">
    <text evidence="3">The sequence shown here is derived from an EMBL/GenBank/DDBJ whole genome shotgun (WGS) entry which is preliminary data.</text>
</comment>
<dbReference type="InterPro" id="IPR003782">
    <property type="entry name" value="SCO1/SenC"/>
</dbReference>
<evidence type="ECO:0000256" key="2">
    <source>
        <dbReference type="PIRSR" id="PIRSR603782-1"/>
    </source>
</evidence>
<reference evidence="3 4" key="1">
    <citation type="submission" date="2019-04" db="EMBL/GenBank/DDBJ databases">
        <authorList>
            <person name="Feng G."/>
            <person name="Zhang J."/>
            <person name="Zhu H."/>
        </authorList>
    </citation>
    <scope>NUCLEOTIDE SEQUENCE [LARGE SCALE GENOMIC DNA]</scope>
    <source>
        <strain evidence="3 4">JCM 19491</strain>
    </source>
</reference>
<organism evidence="3 4">
    <name type="scientific">Hymenobacter wooponensis</name>
    <dbReference type="NCBI Taxonomy" id="1525360"/>
    <lineage>
        <taxon>Bacteria</taxon>
        <taxon>Pseudomonadati</taxon>
        <taxon>Bacteroidota</taxon>
        <taxon>Cytophagia</taxon>
        <taxon>Cytophagales</taxon>
        <taxon>Hymenobacteraceae</taxon>
        <taxon>Hymenobacter</taxon>
    </lineage>
</organism>
<dbReference type="Proteomes" id="UP000298284">
    <property type="component" value="Unassembled WGS sequence"/>
</dbReference>
<feature type="binding site" evidence="2">
    <location>
        <position position="178"/>
    </location>
    <ligand>
        <name>Cu cation</name>
        <dbReference type="ChEBI" id="CHEBI:23378"/>
    </ligand>
</feature>
<accession>A0A4Z0MHS8</accession>
<comment type="similarity">
    <text evidence="1">Belongs to the SCO1/2 family.</text>
</comment>
<proteinExistence type="inferred from homology"/>
<dbReference type="InterPro" id="IPR036249">
    <property type="entry name" value="Thioredoxin-like_sf"/>
</dbReference>
<evidence type="ECO:0000313" key="4">
    <source>
        <dbReference type="Proteomes" id="UP000298284"/>
    </source>
</evidence>
<name>A0A4Z0MHS8_9BACT</name>
<keyword evidence="2" id="KW-0479">Metal-binding</keyword>
<evidence type="ECO:0000256" key="1">
    <source>
        <dbReference type="ARBA" id="ARBA00010996"/>
    </source>
</evidence>
<keyword evidence="4" id="KW-1185">Reference proteome</keyword>
<dbReference type="GO" id="GO:0046872">
    <property type="term" value="F:metal ion binding"/>
    <property type="evidence" value="ECO:0007669"/>
    <property type="project" value="UniProtKB-KW"/>
</dbReference>
<dbReference type="OrthoDB" id="9811998at2"/>
<dbReference type="AlphaFoldDB" id="A0A4Z0MHS8"/>
<dbReference type="EMBL" id="SRKZ01000005">
    <property type="protein sequence ID" value="TGD78887.1"/>
    <property type="molecule type" value="Genomic_DNA"/>
</dbReference>
<sequence length="220" mass="24956">MRPKQTLVLGLILLVPVLAFLFLKSFGTNRYALPTYLPDYVDSTQVDGKWQRDTVFHQVGDFRLPAQSGREVSQSELADKGLYVASFFETGSADYQRLNTQLMRVQEKFRREPRVKMASFSADPAHDSVAVLSRYAEQYGAIAGKWFFLTGDEATLNKVATQEFRLSPAAGTSGGLQHGQRVFLVDKDRRVRGIYDGTSEKEINRLMTEIEVLLYTYDHE</sequence>
<evidence type="ECO:0000313" key="3">
    <source>
        <dbReference type="EMBL" id="TGD78887.1"/>
    </source>
</evidence>